<protein>
    <recommendedName>
        <fullName evidence="4">Tetratricopeptide repeat protein</fullName>
    </recommendedName>
</protein>
<evidence type="ECO:0000313" key="2">
    <source>
        <dbReference type="EMBL" id="QJP08629.1"/>
    </source>
</evidence>
<keyword evidence="3" id="KW-1185">Reference proteome</keyword>
<reference evidence="2 3" key="1">
    <citation type="submission" date="2020-02" db="EMBL/GenBank/DDBJ databases">
        <title>Complete genome sequence of Pseudomonas multiresinivorans ORNL1.</title>
        <authorList>
            <person name="Podar M."/>
        </authorList>
    </citation>
    <scope>NUCLEOTIDE SEQUENCE [LARGE SCALE GENOMIC DNA]</scope>
    <source>
        <strain evidence="3">populi</strain>
    </source>
</reference>
<feature type="transmembrane region" description="Helical" evidence="1">
    <location>
        <begin position="30"/>
        <end position="58"/>
    </location>
</feature>
<dbReference type="RefSeq" id="WP_169937992.1">
    <property type="nucleotide sequence ID" value="NZ_CP048833.1"/>
</dbReference>
<accession>A0A7Z3GQE5</accession>
<evidence type="ECO:0000256" key="1">
    <source>
        <dbReference type="SAM" id="Phobius"/>
    </source>
</evidence>
<keyword evidence="1" id="KW-1133">Transmembrane helix</keyword>
<evidence type="ECO:0000313" key="3">
    <source>
        <dbReference type="Proteomes" id="UP000502549"/>
    </source>
</evidence>
<dbReference type="Proteomes" id="UP000502549">
    <property type="component" value="Chromosome"/>
</dbReference>
<dbReference type="EMBL" id="CP048833">
    <property type="protein sequence ID" value="QJP08629.1"/>
    <property type="molecule type" value="Genomic_DNA"/>
</dbReference>
<evidence type="ECO:0008006" key="4">
    <source>
        <dbReference type="Google" id="ProtNLM"/>
    </source>
</evidence>
<keyword evidence="1" id="KW-0472">Membrane</keyword>
<dbReference type="KEGG" id="pmui:G4G71_12330"/>
<gene>
    <name evidence="2" type="ORF">G4G71_12330</name>
</gene>
<sequence>MKTSYFTFGPQESGSRYCQGSPIKTRHTRLIVYIVSTVCSVFVNFLVTCIAMSGVAFAQNNANDLVRQTQQLLLRGEIAAAKATLQQVAKNDQEAPSVIFEQALLDDAEGRHEQARKNYDHLQAGPLANAAAVPSAVNLVAVGQFKQAGKAFKQLSASQDSYVAGYAQLWQLWLAARTREGSSAVHRAKLAETASRIRAASPQQEAIGRLYAGEGSVGAVFTAIDGMSFSDPLQRRNARSEAAFFAGGYLQYVRRDYPAAMRLYQQELSQPGASIERPLLAKALASLPVSTR</sequence>
<dbReference type="AlphaFoldDB" id="A0A7Z3GQE5"/>
<organism evidence="2 3">
    <name type="scientific">Pseudomonas multiresinivorans</name>
    <dbReference type="NCBI Taxonomy" id="95301"/>
    <lineage>
        <taxon>Bacteria</taxon>
        <taxon>Pseudomonadati</taxon>
        <taxon>Pseudomonadota</taxon>
        <taxon>Gammaproteobacteria</taxon>
        <taxon>Pseudomonadales</taxon>
        <taxon>Pseudomonadaceae</taxon>
        <taxon>Pseudomonas</taxon>
    </lineage>
</organism>
<name>A0A7Z3GQE5_9PSED</name>
<proteinExistence type="predicted"/>
<keyword evidence="1" id="KW-0812">Transmembrane</keyword>